<accession>A0A5N8XX69</accession>
<feature type="compositionally biased region" description="Basic and acidic residues" evidence="1">
    <location>
        <begin position="8"/>
        <end position="17"/>
    </location>
</feature>
<proteinExistence type="predicted"/>
<evidence type="ECO:0000313" key="2">
    <source>
        <dbReference type="EMBL" id="MPY63973.1"/>
    </source>
</evidence>
<gene>
    <name evidence="2" type="ORF">FNH08_44480</name>
</gene>
<dbReference type="Proteomes" id="UP000400924">
    <property type="component" value="Unassembled WGS sequence"/>
</dbReference>
<evidence type="ECO:0000256" key="1">
    <source>
        <dbReference type="SAM" id="MobiDB-lite"/>
    </source>
</evidence>
<feature type="region of interest" description="Disordered" evidence="1">
    <location>
        <begin position="1"/>
        <end position="67"/>
    </location>
</feature>
<feature type="compositionally biased region" description="Low complexity" evidence="1">
    <location>
        <begin position="55"/>
        <end position="67"/>
    </location>
</feature>
<keyword evidence="3" id="KW-1185">Reference proteome</keyword>
<feature type="non-terminal residue" evidence="2">
    <location>
        <position position="67"/>
    </location>
</feature>
<evidence type="ECO:0000313" key="3">
    <source>
        <dbReference type="Proteomes" id="UP000400924"/>
    </source>
</evidence>
<comment type="caution">
    <text evidence="2">The sequence shown here is derived from an EMBL/GenBank/DDBJ whole genome shotgun (WGS) entry which is preliminary data.</text>
</comment>
<dbReference type="EMBL" id="VJZC01000681">
    <property type="protein sequence ID" value="MPY63973.1"/>
    <property type="molecule type" value="Genomic_DNA"/>
</dbReference>
<reference evidence="2 3" key="1">
    <citation type="submission" date="2019-07" db="EMBL/GenBank/DDBJ databases">
        <title>New species of Amycolatopsis and Streptomyces.</title>
        <authorList>
            <person name="Duangmal K."/>
            <person name="Teo W.F.A."/>
            <person name="Lipun K."/>
        </authorList>
    </citation>
    <scope>NUCLEOTIDE SEQUENCE [LARGE SCALE GENOMIC DNA]</scope>
    <source>
        <strain evidence="2 3">NBRC 106415</strain>
    </source>
</reference>
<organism evidence="2 3">
    <name type="scientific">Streptomyces spongiae</name>
    <dbReference type="NCBI Taxonomy" id="565072"/>
    <lineage>
        <taxon>Bacteria</taxon>
        <taxon>Bacillati</taxon>
        <taxon>Actinomycetota</taxon>
        <taxon>Actinomycetes</taxon>
        <taxon>Kitasatosporales</taxon>
        <taxon>Streptomycetaceae</taxon>
        <taxon>Streptomyces</taxon>
    </lineage>
</organism>
<protein>
    <submittedName>
        <fullName evidence="2">Uncharacterized protein</fullName>
    </submittedName>
</protein>
<dbReference type="AlphaFoldDB" id="A0A5N8XX69"/>
<sequence length="67" mass="7073">MSGGQRYWNEETQRWEDGTQETAHATPPPPGRPDHEPTVVDAPGDEGGLPPRVSEPPSGSPPASGLT</sequence>
<name>A0A5N8XX69_9ACTN</name>